<dbReference type="Proteomes" id="UP000049077">
    <property type="component" value="Unassembled WGS sequence"/>
</dbReference>
<dbReference type="OrthoDB" id="285410at2"/>
<protein>
    <submittedName>
        <fullName evidence="1">Uncharacterized protein</fullName>
    </submittedName>
</protein>
<dbReference type="AlphaFoldDB" id="A0A0T7D122"/>
<keyword evidence="3" id="KW-1185">Reference proteome</keyword>
<evidence type="ECO:0000313" key="2">
    <source>
        <dbReference type="EMBL" id="CDT21834.1"/>
    </source>
</evidence>
<proteinExistence type="predicted"/>
<reference evidence="4" key="2">
    <citation type="submission" date="2014-06" db="EMBL/GenBank/DDBJ databases">
        <authorList>
            <person name="Le Roux Frederique"/>
        </authorList>
    </citation>
    <scope>NUCLEOTIDE SEQUENCE [LARGE SCALE GENOMIC DNA]</scope>
    <source>
        <strain evidence="4">J5-5</strain>
    </source>
</reference>
<dbReference type="NCBIfam" id="TIGR03853">
    <property type="entry name" value="matur_matur"/>
    <property type="match status" value="1"/>
</dbReference>
<dbReference type="Proteomes" id="UP000049495">
    <property type="component" value="Unassembled WGS sequence"/>
</dbReference>
<dbReference type="GeneID" id="89594734"/>
<accession>A0A0T7D122</accession>
<dbReference type="EMBL" id="CCJX01000075">
    <property type="protein sequence ID" value="CDT21834.1"/>
    <property type="molecule type" value="Genomic_DNA"/>
</dbReference>
<reference evidence="1 3" key="1">
    <citation type="submission" date="2014-06" db="EMBL/GenBank/DDBJ databases">
        <authorList>
            <person name="Le Roux F."/>
        </authorList>
    </citation>
    <scope>NUCLEOTIDE SEQUENCE</scope>
    <source>
        <strain evidence="2 3">J5-4</strain>
        <strain evidence="1">J5-5</strain>
    </source>
</reference>
<evidence type="ECO:0000313" key="3">
    <source>
        <dbReference type="Proteomes" id="UP000049077"/>
    </source>
</evidence>
<evidence type="ECO:0000313" key="1">
    <source>
        <dbReference type="EMBL" id="CDS93990.1"/>
    </source>
</evidence>
<gene>
    <name evidence="2" type="ORF">VCR4J5_1660028</name>
    <name evidence="1" type="ORF">VCR5J5_1090033</name>
</gene>
<evidence type="ECO:0000313" key="4">
    <source>
        <dbReference type="Proteomes" id="UP000049495"/>
    </source>
</evidence>
<dbReference type="EMBL" id="CCJV01000012">
    <property type="protein sequence ID" value="CDS93990.1"/>
    <property type="molecule type" value="Genomic_DNA"/>
</dbReference>
<dbReference type="InterPro" id="IPR019620">
    <property type="entry name" value="Metal-bd_prot_put"/>
</dbReference>
<name>A0A0T7D122_9VIBR</name>
<comment type="caution">
    <text evidence="1">The sequence shown here is derived from an EMBL/GenBank/DDBJ whole genome shotgun (WGS) entry which is preliminary data.</text>
</comment>
<organism evidence="1 4">
    <name type="scientific">Vibrio crassostreae</name>
    <dbReference type="NCBI Taxonomy" id="246167"/>
    <lineage>
        <taxon>Bacteria</taxon>
        <taxon>Pseudomonadati</taxon>
        <taxon>Pseudomonadota</taxon>
        <taxon>Gammaproteobacteria</taxon>
        <taxon>Vibrionales</taxon>
        <taxon>Vibrionaceae</taxon>
        <taxon>Vibrio</taxon>
    </lineage>
</organism>
<sequence>MTTEIHAHNVLNLLSEKPLTREELTQELAQTYGAEARFHTCKLNGLDLDGLLKFFLKMEKVVVIDDKLCTNRERVCNH</sequence>
<dbReference type="Pfam" id="PF10678">
    <property type="entry name" value="DUF2492"/>
    <property type="match status" value="1"/>
</dbReference>
<dbReference type="RefSeq" id="WP_017061034.1">
    <property type="nucleotide sequence ID" value="NZ_AP025476.1"/>
</dbReference>